<accession>A0A6P1NF72</accession>
<organism evidence="2 3">
    <name type="scientific">Aristophania vespae</name>
    <dbReference type="NCBI Taxonomy" id="2697033"/>
    <lineage>
        <taxon>Bacteria</taxon>
        <taxon>Pseudomonadati</taxon>
        <taxon>Pseudomonadota</taxon>
        <taxon>Alphaproteobacteria</taxon>
        <taxon>Acetobacterales</taxon>
        <taxon>Acetobacteraceae</taxon>
        <taxon>Aristophania</taxon>
    </lineage>
</organism>
<protein>
    <submittedName>
        <fullName evidence="2">Uncharacterized protein</fullName>
    </submittedName>
</protein>
<dbReference type="PROSITE" id="PS51257">
    <property type="entry name" value="PROKAR_LIPOPROTEIN"/>
    <property type="match status" value="1"/>
</dbReference>
<gene>
    <name evidence="2" type="ORF">GT348_03985</name>
</gene>
<dbReference type="EMBL" id="CP047652">
    <property type="protein sequence ID" value="QHI95537.1"/>
    <property type="molecule type" value="Genomic_DNA"/>
</dbReference>
<dbReference type="AlphaFoldDB" id="A0A6P1NF72"/>
<reference evidence="2 3" key="1">
    <citation type="submission" date="2020-01" db="EMBL/GenBank/DDBJ databases">
        <title>Genome sequencing of strain KACC 21507.</title>
        <authorList>
            <person name="Heo J."/>
            <person name="Kim S.-J."/>
            <person name="Kim J.-S."/>
            <person name="Hong S.-B."/>
            <person name="Kwon S.-W."/>
        </authorList>
    </citation>
    <scope>NUCLEOTIDE SEQUENCE [LARGE SCALE GENOMIC DNA]</scope>
    <source>
        <strain evidence="2 3">KACC 21507</strain>
    </source>
</reference>
<feature type="chain" id="PRO_5027062655" evidence="1">
    <location>
        <begin position="26"/>
        <end position="114"/>
    </location>
</feature>
<sequence length="114" mass="12765">MGVTNRLLKNIIVTAALSLTAVTMSCSFTPKTAQQFQYTTSPNARFYAYLMINGIAQGAFLTGELDKNILPVIDAQDKKARLAVLNYMKHKRGQNAFQTDIALTRYLSEIRNPY</sequence>
<dbReference type="KEGG" id="bomb:GT348_03985"/>
<evidence type="ECO:0000256" key="1">
    <source>
        <dbReference type="SAM" id="SignalP"/>
    </source>
</evidence>
<keyword evidence="1" id="KW-0732">Signal</keyword>
<evidence type="ECO:0000313" key="2">
    <source>
        <dbReference type="EMBL" id="QHI95537.1"/>
    </source>
</evidence>
<keyword evidence="3" id="KW-1185">Reference proteome</keyword>
<dbReference type="Proteomes" id="UP000463975">
    <property type="component" value="Chromosome"/>
</dbReference>
<name>A0A6P1NF72_9PROT</name>
<evidence type="ECO:0000313" key="3">
    <source>
        <dbReference type="Proteomes" id="UP000463975"/>
    </source>
</evidence>
<proteinExistence type="predicted"/>
<feature type="signal peptide" evidence="1">
    <location>
        <begin position="1"/>
        <end position="25"/>
    </location>
</feature>
<dbReference type="RefSeq" id="WP_160618614.1">
    <property type="nucleotide sequence ID" value="NZ_CP047652.1"/>
</dbReference>